<comment type="similarity">
    <text evidence="1">Belongs to the Skp family.</text>
</comment>
<organism evidence="3 4">
    <name type="scientific">Reichenbachiella faecimaris</name>
    <dbReference type="NCBI Taxonomy" id="692418"/>
    <lineage>
        <taxon>Bacteria</taxon>
        <taxon>Pseudomonadati</taxon>
        <taxon>Bacteroidota</taxon>
        <taxon>Cytophagia</taxon>
        <taxon>Cytophagales</taxon>
        <taxon>Reichenbachiellaceae</taxon>
        <taxon>Reichenbachiella</taxon>
    </lineage>
</organism>
<dbReference type="Pfam" id="PF03938">
    <property type="entry name" value="OmpH"/>
    <property type="match status" value="1"/>
</dbReference>
<dbReference type="InterPro" id="IPR024930">
    <property type="entry name" value="Skp_dom_sf"/>
</dbReference>
<evidence type="ECO:0000256" key="2">
    <source>
        <dbReference type="ARBA" id="ARBA00022729"/>
    </source>
</evidence>
<proteinExistence type="inferred from homology"/>
<dbReference type="EMBL" id="FWYF01000002">
    <property type="protein sequence ID" value="SMD35329.1"/>
    <property type="molecule type" value="Genomic_DNA"/>
</dbReference>
<dbReference type="PANTHER" id="PTHR35089">
    <property type="entry name" value="CHAPERONE PROTEIN SKP"/>
    <property type="match status" value="1"/>
</dbReference>
<dbReference type="Gene3D" id="3.30.910.20">
    <property type="entry name" value="Skp domain"/>
    <property type="match status" value="1"/>
</dbReference>
<dbReference type="GO" id="GO:0051082">
    <property type="term" value="F:unfolded protein binding"/>
    <property type="evidence" value="ECO:0007669"/>
    <property type="project" value="InterPro"/>
</dbReference>
<dbReference type="PANTHER" id="PTHR35089:SF1">
    <property type="entry name" value="CHAPERONE PROTEIN SKP"/>
    <property type="match status" value="1"/>
</dbReference>
<dbReference type="Proteomes" id="UP000192472">
    <property type="component" value="Unassembled WGS sequence"/>
</dbReference>
<evidence type="ECO:0000313" key="3">
    <source>
        <dbReference type="EMBL" id="SMD35329.1"/>
    </source>
</evidence>
<dbReference type="RefSeq" id="WP_084373101.1">
    <property type="nucleotide sequence ID" value="NZ_FWYF01000002.1"/>
</dbReference>
<dbReference type="GO" id="GO:0050821">
    <property type="term" value="P:protein stabilization"/>
    <property type="evidence" value="ECO:0007669"/>
    <property type="project" value="TreeGrafter"/>
</dbReference>
<dbReference type="InterPro" id="IPR005632">
    <property type="entry name" value="Chaperone_Skp"/>
</dbReference>
<dbReference type="SUPFAM" id="SSF111384">
    <property type="entry name" value="OmpH-like"/>
    <property type="match status" value="1"/>
</dbReference>
<dbReference type="AlphaFoldDB" id="A0A1W2GF75"/>
<keyword evidence="2" id="KW-0732">Signal</keyword>
<protein>
    <submittedName>
        <fullName evidence="3">Periplasmic chaperone for outer membrane proteins Skp</fullName>
    </submittedName>
</protein>
<gene>
    <name evidence="3" type="ORF">SAMN04488029_2456</name>
</gene>
<sequence length="183" mass="21422">MKIATRLTSLILVLLFFILNDTFAQKFGYVDTDYILSQMPEYNEAKGEIEKISKAWEQEIQNMYKSIEEMETSLQAEEVLLTKEMKDDRLKEIDLKWDDVKAYQKKVFGFEGLFFLKKKELIKPVQDQVFDAVEKVAKNHRLQIVFDKSGDLVMIYTDPVHDYTDYVLEELGLGDKNDVISNN</sequence>
<evidence type="ECO:0000313" key="4">
    <source>
        <dbReference type="Proteomes" id="UP000192472"/>
    </source>
</evidence>
<dbReference type="OrthoDB" id="9788552at2"/>
<name>A0A1W2GF75_REIFA</name>
<dbReference type="STRING" id="692418.SAMN04488029_2456"/>
<keyword evidence="4" id="KW-1185">Reference proteome</keyword>
<dbReference type="GO" id="GO:0005829">
    <property type="term" value="C:cytosol"/>
    <property type="evidence" value="ECO:0007669"/>
    <property type="project" value="TreeGrafter"/>
</dbReference>
<reference evidence="3 4" key="1">
    <citation type="submission" date="2017-04" db="EMBL/GenBank/DDBJ databases">
        <authorList>
            <person name="Afonso C.L."/>
            <person name="Miller P.J."/>
            <person name="Scott M.A."/>
            <person name="Spackman E."/>
            <person name="Goraichik I."/>
            <person name="Dimitrov K.M."/>
            <person name="Suarez D.L."/>
            <person name="Swayne D.E."/>
        </authorList>
    </citation>
    <scope>NUCLEOTIDE SEQUENCE [LARGE SCALE GENOMIC DNA]</scope>
    <source>
        <strain evidence="3 4">DSM 26133</strain>
    </source>
</reference>
<accession>A0A1W2GF75</accession>
<dbReference type="SMART" id="SM00935">
    <property type="entry name" value="OmpH"/>
    <property type="match status" value="1"/>
</dbReference>
<evidence type="ECO:0000256" key="1">
    <source>
        <dbReference type="ARBA" id="ARBA00009091"/>
    </source>
</evidence>